<gene>
    <name evidence="2" type="ORF">SH580_08520</name>
</gene>
<dbReference type="PANTHER" id="PTHR12631">
    <property type="entry name" value="ALPHA-L-IDURONIDASE"/>
    <property type="match status" value="1"/>
</dbReference>
<feature type="chain" id="PRO_5045702378" evidence="1">
    <location>
        <begin position="24"/>
        <end position="840"/>
    </location>
</feature>
<dbReference type="EMBL" id="CP138858">
    <property type="protein sequence ID" value="WPJ97753.1"/>
    <property type="molecule type" value="Genomic_DNA"/>
</dbReference>
<dbReference type="SUPFAM" id="SSF51445">
    <property type="entry name" value="(Trans)glycosidases"/>
    <property type="match status" value="1"/>
</dbReference>
<accession>A0ABZ0RRF7</accession>
<dbReference type="Gene3D" id="2.60.40.1190">
    <property type="match status" value="1"/>
</dbReference>
<keyword evidence="3" id="KW-1185">Reference proteome</keyword>
<dbReference type="InterPro" id="IPR017853">
    <property type="entry name" value="GH"/>
</dbReference>
<feature type="signal peptide" evidence="1">
    <location>
        <begin position="1"/>
        <end position="23"/>
    </location>
</feature>
<evidence type="ECO:0000313" key="2">
    <source>
        <dbReference type="EMBL" id="WPJ97753.1"/>
    </source>
</evidence>
<dbReference type="Proteomes" id="UP001324993">
    <property type="component" value="Chromosome"/>
</dbReference>
<protein>
    <submittedName>
        <fullName evidence="2">Uncharacterized protein</fullName>
    </submittedName>
</protein>
<name>A0ABZ0RRF7_9BACT</name>
<keyword evidence="1" id="KW-0732">Signal</keyword>
<dbReference type="PANTHER" id="PTHR12631:SF10">
    <property type="entry name" value="BETA-XYLOSIDASE-LIKE PROTEIN-RELATED"/>
    <property type="match status" value="1"/>
</dbReference>
<organism evidence="2 3">
    <name type="scientific">Coraliomargarita algicola</name>
    <dbReference type="NCBI Taxonomy" id="3092156"/>
    <lineage>
        <taxon>Bacteria</taxon>
        <taxon>Pseudomonadati</taxon>
        <taxon>Verrucomicrobiota</taxon>
        <taxon>Opitutia</taxon>
        <taxon>Puniceicoccales</taxon>
        <taxon>Coraliomargaritaceae</taxon>
        <taxon>Coraliomargarita</taxon>
    </lineage>
</organism>
<evidence type="ECO:0000256" key="1">
    <source>
        <dbReference type="SAM" id="SignalP"/>
    </source>
</evidence>
<sequence>MKRPSFKSLMAALCLVAASHLPASPVPTTTTLANCTVSLPEAARFIAVEPSSAPQVWCLVENSANKPRDLRLDLLLNRIGAEPSLHSQTIQLDAKESRRINLPSAWFEQFGVYRLDYRLAEEASQASPWGSDLLAIYPRNPQPAAGESAMPIGFATGAALCTPRLLEIAASLGFEYYRYNAVWAQVQPQEGVWNWERIDDYLAQVQQHGFQWHVTTTGCPSWATEERFDPPPLEPWREWISALATRHSDSMQFWEIWNEPNIGFFNGSVEEYTEVQRVAHDAIKAISPDTIVTSGGYAGMNHHKSKPGAFEAALLEHPRAYDWFAYHMHDTFPQFYSDLHHQLAAIQQRTGKTDVPIVFTETGFDTRHGQRFQAETLLKKITYAAAIGAKSYTWYNLLDRAGRDNPNQAGKTFGLITNPTGTGDFAAIEDAIRPKESFVAAATAIPKLRRLPALDIWSENDGLFAFLFGRTDEHLLVAWREDPQIPDAIWAVRTDAQQVIQTDLFGNTTELPVVDGVALVTLGAPHYYDFVGSPTTPERLAPLVSLPQTVSPDADGVASLELKLQNPLQRTVTVTATAQVKASLSSTQTVTREIAAGASGTFPMRFDVGQGALGEIVTVDAAFTFKEIAWAPSLEIPVVYNIIRADTTTRIELKSLNQVLNKQDYDPHTLHLLWGSPADLSVRAKIHSSPSSQRIKMTYQVTDNQHYAASAEEPLLDGDALEIGWESEQGVRGHLAIAGDLGTSPRSEFYLDAEQVERPLINAIQITREGKTTTWELTLDTQQMGLSETDFEQSIRFNFAVHDNDGEGPKSWISPTSGLGGRPYFSSEHFYRLELGAAQD</sequence>
<dbReference type="Gene3D" id="3.20.20.80">
    <property type="entry name" value="Glycosidases"/>
    <property type="match status" value="1"/>
</dbReference>
<dbReference type="InterPro" id="IPR051923">
    <property type="entry name" value="Glycosyl_Hydrolase_39"/>
</dbReference>
<evidence type="ECO:0000313" key="3">
    <source>
        <dbReference type="Proteomes" id="UP001324993"/>
    </source>
</evidence>
<reference evidence="2 3" key="1">
    <citation type="submission" date="2023-11" db="EMBL/GenBank/DDBJ databases">
        <title>Coraliomargarita sp. nov., isolated from marine algae.</title>
        <authorList>
            <person name="Lee J.K."/>
            <person name="Baek J.H."/>
            <person name="Kim J.M."/>
            <person name="Choi D.G."/>
            <person name="Jeon C.O."/>
        </authorList>
    </citation>
    <scope>NUCLEOTIDE SEQUENCE [LARGE SCALE GENOMIC DNA]</scope>
    <source>
        <strain evidence="2 3">J2-16</strain>
    </source>
</reference>
<dbReference type="RefSeq" id="WP_319834580.1">
    <property type="nucleotide sequence ID" value="NZ_CP138858.1"/>
</dbReference>
<proteinExistence type="predicted"/>